<evidence type="ECO:0000313" key="4">
    <source>
        <dbReference type="Proteomes" id="UP000799324"/>
    </source>
</evidence>
<dbReference type="SUPFAM" id="SSF51430">
    <property type="entry name" value="NAD(P)-linked oxidoreductase"/>
    <property type="match status" value="1"/>
</dbReference>
<evidence type="ECO:0000259" key="2">
    <source>
        <dbReference type="Pfam" id="PF00248"/>
    </source>
</evidence>
<dbReference type="PANTHER" id="PTHR43364:SF1">
    <property type="entry name" value="OXIDOREDUCTASE YDHF"/>
    <property type="match status" value="1"/>
</dbReference>
<keyword evidence="4" id="KW-1185">Reference proteome</keyword>
<evidence type="ECO:0000313" key="3">
    <source>
        <dbReference type="EMBL" id="KAF2654291.1"/>
    </source>
</evidence>
<feature type="domain" description="NADP-dependent oxidoreductase" evidence="2">
    <location>
        <begin position="67"/>
        <end position="359"/>
    </location>
</feature>
<dbReference type="InterPro" id="IPR023210">
    <property type="entry name" value="NADP_OxRdtase_dom"/>
</dbReference>
<dbReference type="InterPro" id="IPR020471">
    <property type="entry name" value="AKR"/>
</dbReference>
<dbReference type="GO" id="GO:0016491">
    <property type="term" value="F:oxidoreductase activity"/>
    <property type="evidence" value="ECO:0007669"/>
    <property type="project" value="UniProtKB-KW"/>
</dbReference>
<dbReference type="GO" id="GO:0005829">
    <property type="term" value="C:cytosol"/>
    <property type="evidence" value="ECO:0007669"/>
    <property type="project" value="TreeGrafter"/>
</dbReference>
<dbReference type="PRINTS" id="PR00069">
    <property type="entry name" value="ALDKETRDTASE"/>
</dbReference>
<dbReference type="Gene3D" id="3.20.20.100">
    <property type="entry name" value="NADP-dependent oxidoreductase domain"/>
    <property type="match status" value="1"/>
</dbReference>
<protein>
    <submittedName>
        <fullName evidence="3">Aldo/keto reductase</fullName>
    </submittedName>
</protein>
<gene>
    <name evidence="3" type="ORF">K491DRAFT_679767</name>
</gene>
<accession>A0A6A6T542</accession>
<dbReference type="InterPro" id="IPR036812">
    <property type="entry name" value="NAD(P)_OxRdtase_dom_sf"/>
</dbReference>
<reference evidence="3" key="1">
    <citation type="journal article" date="2020" name="Stud. Mycol.">
        <title>101 Dothideomycetes genomes: a test case for predicting lifestyles and emergence of pathogens.</title>
        <authorList>
            <person name="Haridas S."/>
            <person name="Albert R."/>
            <person name="Binder M."/>
            <person name="Bloem J."/>
            <person name="Labutti K."/>
            <person name="Salamov A."/>
            <person name="Andreopoulos B."/>
            <person name="Baker S."/>
            <person name="Barry K."/>
            <person name="Bills G."/>
            <person name="Bluhm B."/>
            <person name="Cannon C."/>
            <person name="Castanera R."/>
            <person name="Culley D."/>
            <person name="Daum C."/>
            <person name="Ezra D."/>
            <person name="Gonzalez J."/>
            <person name="Henrissat B."/>
            <person name="Kuo A."/>
            <person name="Liang C."/>
            <person name="Lipzen A."/>
            <person name="Lutzoni F."/>
            <person name="Magnuson J."/>
            <person name="Mondo S."/>
            <person name="Nolan M."/>
            <person name="Ohm R."/>
            <person name="Pangilinan J."/>
            <person name="Park H.-J."/>
            <person name="Ramirez L."/>
            <person name="Alfaro M."/>
            <person name="Sun H."/>
            <person name="Tritt A."/>
            <person name="Yoshinaga Y."/>
            <person name="Zwiers L.-H."/>
            <person name="Turgeon B."/>
            <person name="Goodwin S."/>
            <person name="Spatafora J."/>
            <person name="Crous P."/>
            <person name="Grigoriev I."/>
        </authorList>
    </citation>
    <scope>NUCLEOTIDE SEQUENCE</scope>
    <source>
        <strain evidence="3">CBS 122681</strain>
    </source>
</reference>
<dbReference type="OrthoDB" id="1659429at2759"/>
<organism evidence="3 4">
    <name type="scientific">Lophiostoma macrostomum CBS 122681</name>
    <dbReference type="NCBI Taxonomy" id="1314788"/>
    <lineage>
        <taxon>Eukaryota</taxon>
        <taxon>Fungi</taxon>
        <taxon>Dikarya</taxon>
        <taxon>Ascomycota</taxon>
        <taxon>Pezizomycotina</taxon>
        <taxon>Dothideomycetes</taxon>
        <taxon>Pleosporomycetidae</taxon>
        <taxon>Pleosporales</taxon>
        <taxon>Lophiostomataceae</taxon>
        <taxon>Lophiostoma</taxon>
    </lineage>
</organism>
<keyword evidence="1" id="KW-0560">Oxidoreductase</keyword>
<dbReference type="EMBL" id="MU004366">
    <property type="protein sequence ID" value="KAF2654291.1"/>
    <property type="molecule type" value="Genomic_DNA"/>
</dbReference>
<sequence>MAQKILQAGLSSGMSAVSGFHSSKPNPVDPAKGVPLGQKSLLPQSYIPSGSTRIALKGANGDVQVSPICVGAWSWGDTSTWHWKDEQRAGVDAMWDECLKAGINFIDTAQVYGDGKSEEITGELVRRAGKREDVVVQTKYWMIPDMENLLHPVNSPVSKLKRSLERMKLDYVDIYLVHGHIHPQSIKKLAQGLADCVNQGLTRCIGVANYNTKDMLLMQKELEAHGIPLACNQVEYHPIRRVPELDGLLEECRKRDIVLQSYSSLAQGRLTGRYSKDNEPPKSYRFSSYPMEKLEPVLAVLRDIAQKRQVSVAAVTLNYNMSKGVVPVVGMRKPEQALDDVQALSWRLADNEVAKIDEVSFEGKTTSLWQQG</sequence>
<dbReference type="Pfam" id="PF00248">
    <property type="entry name" value="Aldo_ket_red"/>
    <property type="match status" value="1"/>
</dbReference>
<dbReference type="AlphaFoldDB" id="A0A6A6T542"/>
<evidence type="ECO:0000256" key="1">
    <source>
        <dbReference type="ARBA" id="ARBA00023002"/>
    </source>
</evidence>
<dbReference type="Proteomes" id="UP000799324">
    <property type="component" value="Unassembled WGS sequence"/>
</dbReference>
<dbReference type="CDD" id="cd19093">
    <property type="entry name" value="AKR_AtPLR-like"/>
    <property type="match status" value="1"/>
</dbReference>
<name>A0A6A6T542_9PLEO</name>
<dbReference type="PANTHER" id="PTHR43364">
    <property type="entry name" value="NADH-SPECIFIC METHYLGLYOXAL REDUCTASE-RELATED"/>
    <property type="match status" value="1"/>
</dbReference>
<dbReference type="InterPro" id="IPR050523">
    <property type="entry name" value="AKR_Detox_Biosynth"/>
</dbReference>
<proteinExistence type="predicted"/>